<dbReference type="EMBL" id="CM010720">
    <property type="protein sequence ID" value="RZC67861.1"/>
    <property type="molecule type" value="Genomic_DNA"/>
</dbReference>
<name>A0A4Y7K6L9_PAPSO</name>
<dbReference type="SUPFAM" id="SSF49562">
    <property type="entry name" value="C2 domain (Calcium/lipid-binding domain, CaLB)"/>
    <property type="match status" value="1"/>
</dbReference>
<evidence type="ECO:0000256" key="1">
    <source>
        <dbReference type="ARBA" id="ARBA00022723"/>
    </source>
</evidence>
<protein>
    <recommendedName>
        <fullName evidence="3">C2 domain-containing protein</fullName>
    </recommendedName>
</protein>
<keyword evidence="5" id="KW-1185">Reference proteome</keyword>
<evidence type="ECO:0000259" key="3">
    <source>
        <dbReference type="PROSITE" id="PS50004"/>
    </source>
</evidence>
<dbReference type="Pfam" id="PF00168">
    <property type="entry name" value="C2"/>
    <property type="match status" value="1"/>
</dbReference>
<dbReference type="PANTHER" id="PTHR46502">
    <property type="entry name" value="C2 DOMAIN-CONTAINING"/>
    <property type="match status" value="1"/>
</dbReference>
<keyword evidence="1" id="KW-0479">Metal-binding</keyword>
<dbReference type="InterPro" id="IPR000008">
    <property type="entry name" value="C2_dom"/>
</dbReference>
<keyword evidence="2" id="KW-0106">Calcium</keyword>
<evidence type="ECO:0000313" key="5">
    <source>
        <dbReference type="Proteomes" id="UP000316621"/>
    </source>
</evidence>
<dbReference type="Gramene" id="RZC67861">
    <property type="protein sequence ID" value="RZC67861"/>
    <property type="gene ID" value="C5167_011557"/>
</dbReference>
<dbReference type="Gene3D" id="2.60.40.150">
    <property type="entry name" value="C2 domain"/>
    <property type="match status" value="1"/>
</dbReference>
<accession>A0A4Y7K6L9</accession>
<feature type="domain" description="C2" evidence="3">
    <location>
        <begin position="1"/>
        <end position="125"/>
    </location>
</feature>
<gene>
    <name evidence="4" type="ORF">C5167_011557</name>
</gene>
<sequence>MDVQADMWCDIKQIKQILVGVVTLFDHKLDLLRTEIGTSTSTMNAGATDGDPGKMDPYVIIQFCNQKGKSTVARGKGKAPVWNEKFTFDVEYPDNIRDEHHQYKLDLTIMDKDRFSTDDFVGEWT</sequence>
<proteinExistence type="predicted"/>
<dbReference type="InterPro" id="IPR035892">
    <property type="entry name" value="C2_domain_sf"/>
</dbReference>
<dbReference type="AlphaFoldDB" id="A0A4Y7K6L9"/>
<reference evidence="4 5" key="1">
    <citation type="journal article" date="2018" name="Science">
        <title>The opium poppy genome and morphinan production.</title>
        <authorList>
            <person name="Guo L."/>
            <person name="Winzer T."/>
            <person name="Yang X."/>
            <person name="Li Y."/>
            <person name="Ning Z."/>
            <person name="He Z."/>
            <person name="Teodor R."/>
            <person name="Lu Y."/>
            <person name="Bowser T.A."/>
            <person name="Graham I.A."/>
            <person name="Ye K."/>
        </authorList>
    </citation>
    <scope>NUCLEOTIDE SEQUENCE [LARGE SCALE GENOMIC DNA]</scope>
    <source>
        <strain evidence="5">cv. HN1</strain>
        <tissue evidence="4">Leaves</tissue>
    </source>
</reference>
<dbReference type="GO" id="GO:0046872">
    <property type="term" value="F:metal ion binding"/>
    <property type="evidence" value="ECO:0007669"/>
    <property type="project" value="UniProtKB-KW"/>
</dbReference>
<dbReference type="PANTHER" id="PTHR46502:SF15">
    <property type="entry name" value="16 KDA PHLOEM PROTEIN 1"/>
    <property type="match status" value="1"/>
</dbReference>
<evidence type="ECO:0000313" key="4">
    <source>
        <dbReference type="EMBL" id="RZC67861.1"/>
    </source>
</evidence>
<dbReference type="PROSITE" id="PS50004">
    <property type="entry name" value="C2"/>
    <property type="match status" value="1"/>
</dbReference>
<dbReference type="Proteomes" id="UP000316621">
    <property type="component" value="Chromosome 6"/>
</dbReference>
<evidence type="ECO:0000256" key="2">
    <source>
        <dbReference type="ARBA" id="ARBA00022837"/>
    </source>
</evidence>
<organism evidence="4 5">
    <name type="scientific">Papaver somniferum</name>
    <name type="common">Opium poppy</name>
    <dbReference type="NCBI Taxonomy" id="3469"/>
    <lineage>
        <taxon>Eukaryota</taxon>
        <taxon>Viridiplantae</taxon>
        <taxon>Streptophyta</taxon>
        <taxon>Embryophyta</taxon>
        <taxon>Tracheophyta</taxon>
        <taxon>Spermatophyta</taxon>
        <taxon>Magnoliopsida</taxon>
        <taxon>Ranunculales</taxon>
        <taxon>Papaveraceae</taxon>
        <taxon>Papaveroideae</taxon>
        <taxon>Papaver</taxon>
    </lineage>
</organism>